<dbReference type="InParanoid" id="A0A194XR43"/>
<feature type="compositionally biased region" description="Basic and acidic residues" evidence="1">
    <location>
        <begin position="197"/>
        <end position="208"/>
    </location>
</feature>
<sequence length="569" mass="62755">MPKQPKVEHNIDLQCTLCPKNPKFSDVSHLLTHISSKGHLAHRFKLQIRAQGESEAKEVLDNFDFWYRTSDLDTLLSERLAAKDQKKAKKSRASNASTTSTTSIKQEKEVAPAPASAPEAPMFRAPVPGMHLLPAPPRANRTPSMAAEDWESSVYSTPTARRRIPNFTRAETPIGDKVDPNLATPWKPDPEDEDDESDKKSGEKLTDSAKLKGVLWPGMDLFDSATPDMKRLRNQKKDNTVIQGMIATSRAVEPAEISYHANGEFRASRYIFGPLSNENSPTRSVSPKKRRAARKVAPALNDLSVNAPRLRASRGRKAAAGESPQKSGASSLAQGPPVFLQPAPALNPLAMGLNNRRFHPSTEEEEEFRLTVGGLGLQQDERKKRTFTIFQEAPQISPGRTETPLEDHGYALNHGPQSFTTNYSRFDFPNHGLPNYGGPSMTSGPFQVSPTPASKPASYGFGKENGQIDMQHHHQARRTLSESHVYPPQVFYDTSYNPLYNHAYARSYAYSTQFTFSENKSPSGFNPNFFGAPSTYKLQASHMSQVPQSQGPTMGSGNSATQSNDAFGM</sequence>
<feature type="region of interest" description="Disordered" evidence="1">
    <location>
        <begin position="540"/>
        <end position="569"/>
    </location>
</feature>
<accession>A0A194XR43</accession>
<organism evidence="2 3">
    <name type="scientific">Mollisia scopiformis</name>
    <name type="common">Conifer needle endophyte fungus</name>
    <name type="synonym">Phialocephala scopiformis</name>
    <dbReference type="NCBI Taxonomy" id="149040"/>
    <lineage>
        <taxon>Eukaryota</taxon>
        <taxon>Fungi</taxon>
        <taxon>Dikarya</taxon>
        <taxon>Ascomycota</taxon>
        <taxon>Pezizomycotina</taxon>
        <taxon>Leotiomycetes</taxon>
        <taxon>Helotiales</taxon>
        <taxon>Mollisiaceae</taxon>
        <taxon>Mollisia</taxon>
    </lineage>
</organism>
<gene>
    <name evidence="2" type="ORF">LY89DRAFT_693957</name>
</gene>
<dbReference type="OrthoDB" id="5428259at2759"/>
<evidence type="ECO:0000313" key="2">
    <source>
        <dbReference type="EMBL" id="KUJ22658.1"/>
    </source>
</evidence>
<dbReference type="AlphaFoldDB" id="A0A194XR43"/>
<evidence type="ECO:0000256" key="1">
    <source>
        <dbReference type="SAM" id="MobiDB-lite"/>
    </source>
</evidence>
<evidence type="ECO:0000313" key="3">
    <source>
        <dbReference type="Proteomes" id="UP000070700"/>
    </source>
</evidence>
<name>A0A194XR43_MOLSC</name>
<proteinExistence type="predicted"/>
<dbReference type="Proteomes" id="UP000070700">
    <property type="component" value="Unassembled WGS sequence"/>
</dbReference>
<protein>
    <submittedName>
        <fullName evidence="2">Uncharacterized protein</fullName>
    </submittedName>
</protein>
<feature type="region of interest" description="Disordered" evidence="1">
    <location>
        <begin position="171"/>
        <end position="208"/>
    </location>
</feature>
<feature type="compositionally biased region" description="Polar residues" evidence="1">
    <location>
        <begin position="324"/>
        <end position="333"/>
    </location>
</feature>
<feature type="region of interest" description="Disordered" evidence="1">
    <location>
        <begin position="84"/>
        <end position="125"/>
    </location>
</feature>
<feature type="compositionally biased region" description="Low complexity" evidence="1">
    <location>
        <begin position="93"/>
        <end position="104"/>
    </location>
</feature>
<dbReference type="RefSeq" id="XP_018077013.1">
    <property type="nucleotide sequence ID" value="XM_018216669.1"/>
</dbReference>
<feature type="compositionally biased region" description="Low complexity" evidence="1">
    <location>
        <begin position="111"/>
        <end position="121"/>
    </location>
</feature>
<dbReference type="EMBL" id="KQ947406">
    <property type="protein sequence ID" value="KUJ22658.1"/>
    <property type="molecule type" value="Genomic_DNA"/>
</dbReference>
<dbReference type="STRING" id="149040.A0A194XR43"/>
<keyword evidence="3" id="KW-1185">Reference proteome</keyword>
<reference evidence="2 3" key="1">
    <citation type="submission" date="2015-10" db="EMBL/GenBank/DDBJ databases">
        <title>Full genome of DAOMC 229536 Phialocephala scopiformis, a fungal endophyte of spruce producing the potent anti-insectan compound rugulosin.</title>
        <authorList>
            <consortium name="DOE Joint Genome Institute"/>
            <person name="Walker A.K."/>
            <person name="Frasz S.L."/>
            <person name="Seifert K.A."/>
            <person name="Miller J.D."/>
            <person name="Mondo S.J."/>
            <person name="Labutti K."/>
            <person name="Lipzen A."/>
            <person name="Dockter R."/>
            <person name="Kennedy M."/>
            <person name="Grigoriev I.V."/>
            <person name="Spatafora J.W."/>
        </authorList>
    </citation>
    <scope>NUCLEOTIDE SEQUENCE [LARGE SCALE GENOMIC DNA]</scope>
    <source>
        <strain evidence="2 3">CBS 120377</strain>
    </source>
</reference>
<dbReference type="GeneID" id="28826395"/>
<dbReference type="KEGG" id="psco:LY89DRAFT_693957"/>
<feature type="region of interest" description="Disordered" evidence="1">
    <location>
        <begin position="273"/>
        <end position="338"/>
    </location>
</feature>